<feature type="compositionally biased region" description="Basic and acidic residues" evidence="2">
    <location>
        <begin position="2216"/>
        <end position="2244"/>
    </location>
</feature>
<dbReference type="GO" id="GO:1904071">
    <property type="term" value="P:presynaptic active zone assembly"/>
    <property type="evidence" value="ECO:0007669"/>
    <property type="project" value="TreeGrafter"/>
</dbReference>
<dbReference type="InterPro" id="IPR041282">
    <property type="entry name" value="FYVE_2"/>
</dbReference>
<feature type="compositionally biased region" description="Basic residues" evidence="2">
    <location>
        <begin position="2897"/>
        <end position="2907"/>
    </location>
</feature>
<feature type="region of interest" description="Disordered" evidence="2">
    <location>
        <begin position="1994"/>
        <end position="2130"/>
    </location>
</feature>
<feature type="compositionally biased region" description="Low complexity" evidence="2">
    <location>
        <begin position="1509"/>
        <end position="1535"/>
    </location>
</feature>
<dbReference type="Gene3D" id="3.30.40.10">
    <property type="entry name" value="Zinc/RING finger domain, C3HC4 (zinc finger)"/>
    <property type="match status" value="1"/>
</dbReference>
<feature type="compositionally biased region" description="Low complexity" evidence="2">
    <location>
        <begin position="308"/>
        <end position="318"/>
    </location>
</feature>
<feature type="compositionally biased region" description="Polar residues" evidence="2">
    <location>
        <begin position="632"/>
        <end position="644"/>
    </location>
</feature>
<feature type="compositionally biased region" description="Polar residues" evidence="2">
    <location>
        <begin position="512"/>
        <end position="527"/>
    </location>
</feature>
<name>A0AAE0Y760_9GAST</name>
<dbReference type="SMART" id="SM00228">
    <property type="entry name" value="PDZ"/>
    <property type="match status" value="1"/>
</dbReference>
<evidence type="ECO:0000256" key="2">
    <source>
        <dbReference type="SAM" id="MobiDB-lite"/>
    </source>
</evidence>
<dbReference type="Gene3D" id="2.60.40.150">
    <property type="entry name" value="C2 domain"/>
    <property type="match status" value="1"/>
</dbReference>
<feature type="region of interest" description="Disordered" evidence="2">
    <location>
        <begin position="774"/>
        <end position="993"/>
    </location>
</feature>
<proteinExistence type="predicted"/>
<dbReference type="SMART" id="SM00239">
    <property type="entry name" value="C2"/>
    <property type="match status" value="1"/>
</dbReference>
<feature type="compositionally biased region" description="Polar residues" evidence="2">
    <location>
        <begin position="1744"/>
        <end position="1769"/>
    </location>
</feature>
<keyword evidence="6" id="KW-1185">Reference proteome</keyword>
<feature type="compositionally biased region" description="Polar residues" evidence="2">
    <location>
        <begin position="548"/>
        <end position="563"/>
    </location>
</feature>
<dbReference type="EMBL" id="JAWDGP010006875">
    <property type="protein sequence ID" value="KAK3733853.1"/>
    <property type="molecule type" value="Genomic_DNA"/>
</dbReference>
<feature type="compositionally biased region" description="Acidic residues" evidence="2">
    <location>
        <begin position="891"/>
        <end position="900"/>
    </location>
</feature>
<sequence length="3330" mass="365343">MSGSTNWILPLYDLRFPSNRRKTSSELNTKVESRGKSALSLGGLPDLTSPDSESGSPMFFESLEQAAPQGELTVWWESATGQATGIDPASHLVNTQNLTAQIHPEPYDPKFIRNFTGRISPIALQVQIHPEPYLLKNDRARDQARIIGDRRSTSRPKLYAFRFLGKQLEEDYIQLATQVERRSSGPGEQQVGASGLPLCPVCTKAEIDVKALKPGQLPAVCVDCKKTTCPNCGAFAPPLPNKVQEWVCVVCNKRRQLMMTTGLWYHGYHGFQTEDELPLTRSLGQGDSTLTEKTDTLAAPGMDASMTSIASDRSVASSRDSRASRESREESDSALDSTKHSSTGARCGVGVGGTDSGLGLDLVSSSLSGLSAASSSNSELAKHVYEQNRMKGILMYMMGPCGPGATLPKSESDEFSDLTSDLDFDELASERSRPDGGSSTDENIREGMASHERGSRRNKHRPRFLHLTRSHSHTSSDEEEDHTQDGSKGKSDGGQEGAGESSSNSKKMKNITVPSNANSLGPHQQQGGKCLSSSSSSSSSTSSSSASYTLPQGESKAKSSVSPGQLGELAGDAGNLQDVGDGTAVNSPTPRSPSWREGLESPPFSPRRRDSYPGKRRGSLSPKEKKGGASHFTYSDISPPSRQLSLDELYGGHVSGSALDNGVAGSQAPQRPSPMSPQEIKDAAIMTTSGHALVFDLPPAARNGKQQGHQQQQIQGSSRQVGDGEIDSFENTRVHSDEPVVTCGVPHSAPVMDLATFAANITSSTNTLTSLTAGSVSPCTQQNTSSCNLSGSPEDSEDSSCSSPVSPGYYDNATPPSDEPEEVCELADPASKSIDMQGSKRQKARPPSTDWSPVIDLSPILDVSPSVEEAEQEDMLAKRMEELERQRSREAEEEEEEVDEMEKPVQHQDQASLSSKFRGKAGPMVTPLNLTSTDLPEIPRIPPPPSAKKLKQQLNEELEEAVADNGQPRSRRNSHEEDDDDEEEDEGADMSSCFTYGTSLRRCGNFEDISRLSCDNSNILTSPLDYSATDDGLYGSDTSQEFQFPSCTSQAETFSTVSSTSASTISSVGCSSSFSSSNSSSISSERDIEMLDITDQIQRITQDMENIVKKGEVVDVRPVPPPKPKRRLPDAEVGQSPPPGEKREASIVKSEERKNVSAFKETTLKGSGQKGNAWKGQESKVVDTIGKKQGEIYSQGKMAVPSIVMDSAADLGPYKDDASHAVPRQDSGDRKKAKDLKAKPSPLLITHIECEEQSVSPHYRVMESPPTPETKTVKREFSDSTSVSPSSTPDQDVYAFPSPVTPPDSDSSPPKPHSPSSPGTDFDEDDAAACRVFSPYDNSGVLKTSPQLQRKMEISESVNRDSRASAGSPDGAPVPVRPPISPRKSIRRQEEAGPRDPYIVHAPHDASSSPLYENVKGLTQHDYLQEQFKTVPDVTSSAKGIEELGMPSLCAQYIGQRTQIFAYPAVRDPHAETSNRTAEHFGAQQAPQPARSHRPEVPPRPRPGTTSGQQRHQQQPHQQLQQQQHQQKQQHQQQKQQKEQQSHQHQQEQKQQQHAAVVRQSSIKDKIKAFEEPPIPRKRFQKEATPINQSEPPNRREVGRREGHVMHDKRMDSGGSSSSSGSSSRTSSSDVSRQGDPTSDGKKVRRKLPPIPAGEDPVLAPKSRARRGKGEGEADKEAGGNRRDSGAAAAAGAKQDIRGSAAEVPGARSAALQGFIVGRSNRKTSPRGGDDAMNEEDLEVARLTTHTSQTSGRRGTSNSAAGLTSSDDASCTPARQKGYLAETGKSRSLDSVDSAYSARGVKAALGSISVGSSDGSRVKPPLKKTASLGGPGPQCETDAMIDELIEIYGIPCTEAMKCLKQRLQEELRRVTRDRKRKLEELEEIRALQMQIGALKLESDALSRTRALVGRQIEVDRNVSSSATRHGRSGGPSPGGSTSSATPKSSPQVTPRRARHKRQSSDPMVSKFSPIKEDRDIEADLSSWGLHLETIPLHGSHKTPTYPSADESSQSGISDSESTRSEPATRRYSKGKTKPQDRGSDHANRFLAPNLQTGGGSAEILSQYATPSRHHGHHHSHHHHHHQHRHRQDPGTMHLSGSRSEQHLPTSSRRGDAPPYTTHYSSDDDEESKVREEKRALLQWEITRRRRQLEETARLKEELLKLARSRHGHAQSWDDLSRQELSQQYVTPPPLRPVPRGIITPIEDGGGAVVPVRRRSRDPSRERSRSRDASRERVMGIPDEIDHPYESPSRVAHRGKATSSAAAPVEDPYNYSSSEYLAHKQEAGRRFTRGDGPVQYGSQGWIPCVYGRDGPELGAGQPAYSQPMLNSRVDSAVSLAGGGSSRREVIAQDVGGIVSSVTLPNIYSNRVERGRDFRQPYRDQTFASTSISDTDNSPASDITPAMPLLGDVKIKSRAIIRNIGSGSRPVSAEFSAGEVEDLLNAMYRVESDNSVDADEPIMKHMTEGGVTILKQIERKRRPAPVEPHRYEFPVKRILVTRDPKDKSITGNGLGMKIMGGKQIPDTGEMGAFVTAIYPILADQLHGELDIGDQVLEWNGVHLTGLSGQDVQDIIASTVGEIEMVVRAQTVPLTGNELSLLQPESCRSSYDNLTHPLYEEAGEGKEQMKEPPPEVKEGSPPRAQKSLSGRTAQTADRTPHASRSSARTSRQGRRQPRGTDQAVEELSPEPPATTATVSSQSNSNTQDLRQTQPTGVDPRALAAQLEGIPGAAWPADSINQSPGSSSSHRDQLTNHSSPTSSSSHHRPHHHHHNHHHHHHHHHPNSNNSNNSSCNHRRERDREDLVSPLDNSSHFDDNQSPSSSNRDVHHSPDTYQRDDLATPPATPPGSSPCSTPRSDPTSTSSDRQQRKQDKNVDNSVPERSPSRRRRRPSPQQDKAQPSAQRHHHHHHQHQHQQPQKHSQQQQSTHQRHHHQHHHHHNQQQQLQEPREDDSVRPSSPNRHQPSSRRSSTNDQQHQQQHQQQQQQQQQQHQSQQQQQQQEDLDLPPQPERAPPNRKRTERRKQGGQSPVVAQTETSKPRQTPVYDQLEQASCSSPALNDRLRASPPLDTRRSVKTRASKRGKDNFVVPPKPAQVIEKGEDFGLGEIQLQISHDDFDNTLNIHVIQARNLRPRDLNGLSDPFVKLYMLPGRGPENKRRTKHIPRTLNPEWHQTVMFQDVARLELQNKVLEITVWDYDRFKANDFLGELIIELREFAFLDNKPHWYPLKEHVTMQSFELPKSTVSPPKPSDARGAKSKSPRQGKKHGVSSLRPQESKENGVETGKRRRSLGTLTGNGPTEASTDRQVSSAHNSPVPPRRPRDNKSPIKTKSNGLLYR</sequence>
<reference evidence="5" key="1">
    <citation type="journal article" date="2023" name="G3 (Bethesda)">
        <title>A reference genome for the long-term kleptoplast-retaining sea slug Elysia crispata morphotype clarki.</title>
        <authorList>
            <person name="Eastman K.E."/>
            <person name="Pendleton A.L."/>
            <person name="Shaikh M.A."/>
            <person name="Suttiyut T."/>
            <person name="Ogas R."/>
            <person name="Tomko P."/>
            <person name="Gavelis G."/>
            <person name="Widhalm J.R."/>
            <person name="Wisecaver J.H."/>
        </authorList>
    </citation>
    <scope>NUCLEOTIDE SEQUENCE</scope>
    <source>
        <strain evidence="5">ECLA1</strain>
    </source>
</reference>
<evidence type="ECO:0000313" key="6">
    <source>
        <dbReference type="Proteomes" id="UP001283361"/>
    </source>
</evidence>
<feature type="compositionally biased region" description="Basic and acidic residues" evidence="2">
    <location>
        <begin position="319"/>
        <end position="331"/>
    </location>
</feature>
<dbReference type="InterPro" id="IPR000008">
    <property type="entry name" value="C2_dom"/>
</dbReference>
<feature type="compositionally biased region" description="Low complexity" evidence="2">
    <location>
        <begin position="2003"/>
        <end position="2015"/>
    </location>
</feature>
<feature type="compositionally biased region" description="Basic and acidic residues" evidence="2">
    <location>
        <begin position="442"/>
        <end position="455"/>
    </location>
</feature>
<feature type="compositionally biased region" description="Basic and acidic residues" evidence="2">
    <location>
        <begin position="483"/>
        <end position="493"/>
    </location>
</feature>
<dbReference type="GO" id="GO:0098978">
    <property type="term" value="C:glutamatergic synapse"/>
    <property type="evidence" value="ECO:0007669"/>
    <property type="project" value="TreeGrafter"/>
</dbReference>
<comment type="caution">
    <text evidence="5">The sequence shown here is derived from an EMBL/GenBank/DDBJ whole genome shotgun (WGS) entry which is preliminary data.</text>
</comment>
<feature type="region of interest" description="Disordered" evidence="2">
    <location>
        <begin position="293"/>
        <end position="348"/>
    </location>
</feature>
<feature type="compositionally biased region" description="Basic and acidic residues" evidence="2">
    <location>
        <begin position="1593"/>
        <end position="1612"/>
    </location>
</feature>
<dbReference type="InterPro" id="IPR052098">
    <property type="entry name" value="Presynaptic_Scaffold_Bsn/Pclo"/>
</dbReference>
<feature type="compositionally biased region" description="Basic residues" evidence="2">
    <location>
        <begin position="3248"/>
        <end position="3260"/>
    </location>
</feature>
<feature type="region of interest" description="Disordered" evidence="2">
    <location>
        <begin position="1064"/>
        <end position="1084"/>
    </location>
</feature>
<feature type="compositionally biased region" description="Basic and acidic residues" evidence="2">
    <location>
        <begin position="1140"/>
        <end position="1154"/>
    </location>
</feature>
<feature type="domain" description="PDZ" evidence="4">
    <location>
        <begin position="2491"/>
        <end position="2584"/>
    </location>
</feature>
<organism evidence="5 6">
    <name type="scientific">Elysia crispata</name>
    <name type="common">lettuce slug</name>
    <dbReference type="NCBI Taxonomy" id="231223"/>
    <lineage>
        <taxon>Eukaryota</taxon>
        <taxon>Metazoa</taxon>
        <taxon>Spiralia</taxon>
        <taxon>Lophotrochozoa</taxon>
        <taxon>Mollusca</taxon>
        <taxon>Gastropoda</taxon>
        <taxon>Heterobranchia</taxon>
        <taxon>Euthyneura</taxon>
        <taxon>Panpulmonata</taxon>
        <taxon>Sacoglossa</taxon>
        <taxon>Placobranchoidea</taxon>
        <taxon>Plakobranchidae</taxon>
        <taxon>Elysia</taxon>
    </lineage>
</organism>
<dbReference type="Pfam" id="PF02318">
    <property type="entry name" value="FYVE_2"/>
    <property type="match status" value="1"/>
</dbReference>
<feature type="compositionally biased region" description="Low complexity" evidence="2">
    <location>
        <begin position="704"/>
        <end position="721"/>
    </location>
</feature>
<evidence type="ECO:0000259" key="4">
    <source>
        <dbReference type="PROSITE" id="PS50106"/>
    </source>
</evidence>
<feature type="compositionally biased region" description="Polar residues" evidence="2">
    <location>
        <begin position="3019"/>
        <end position="3034"/>
    </location>
</feature>
<dbReference type="PANTHER" id="PTHR14113:SF6">
    <property type="entry name" value="PROTEIN PICCOLO"/>
    <property type="match status" value="1"/>
</dbReference>
<feature type="region of interest" description="Disordered" evidence="2">
    <location>
        <begin position="1209"/>
        <end position="1412"/>
    </location>
</feature>
<protein>
    <submittedName>
        <fullName evidence="5">Uncharacterized protein</fullName>
    </submittedName>
</protein>
<feature type="compositionally biased region" description="Basic and acidic residues" evidence="2">
    <location>
        <begin position="2860"/>
        <end position="2869"/>
    </location>
</feature>
<feature type="region of interest" description="Disordered" evidence="2">
    <location>
        <begin position="700"/>
        <end position="724"/>
    </location>
</feature>
<feature type="compositionally biased region" description="Basic and acidic residues" evidence="2">
    <location>
        <begin position="1470"/>
        <end position="1479"/>
    </location>
</feature>
<feature type="compositionally biased region" description="Low complexity" evidence="2">
    <location>
        <begin position="1613"/>
        <end position="1629"/>
    </location>
</feature>
<feature type="compositionally biased region" description="Basic and acidic residues" evidence="2">
    <location>
        <begin position="1350"/>
        <end position="1363"/>
    </location>
</feature>
<feature type="compositionally biased region" description="Polar residues" evidence="2">
    <location>
        <begin position="3319"/>
        <end position="3330"/>
    </location>
</feature>
<feature type="compositionally biased region" description="Polar residues" evidence="2">
    <location>
        <begin position="2687"/>
        <end position="2708"/>
    </location>
</feature>
<feature type="compositionally biased region" description="Polar residues" evidence="2">
    <location>
        <begin position="774"/>
        <end position="789"/>
    </location>
</feature>
<feature type="compositionally biased region" description="Basic residues" evidence="2">
    <location>
        <begin position="2067"/>
        <end position="2086"/>
    </location>
</feature>
<feature type="region of interest" description="Disordered" evidence="2">
    <location>
        <begin position="1115"/>
        <end position="1154"/>
    </location>
</feature>
<dbReference type="InterPro" id="IPR013083">
    <property type="entry name" value="Znf_RING/FYVE/PHD"/>
</dbReference>
<feature type="compositionally biased region" description="Low complexity" evidence="2">
    <location>
        <begin position="799"/>
        <end position="808"/>
    </location>
</feature>
<dbReference type="GO" id="GO:0030424">
    <property type="term" value="C:axon"/>
    <property type="evidence" value="ECO:0007669"/>
    <property type="project" value="TreeGrafter"/>
</dbReference>
<dbReference type="PROSITE" id="PS50106">
    <property type="entry name" value="PDZ"/>
    <property type="match status" value="1"/>
</dbReference>
<dbReference type="CDD" id="cd06714">
    <property type="entry name" value="PDZ_RIM-like"/>
    <property type="match status" value="1"/>
</dbReference>
<feature type="compositionally biased region" description="Basic and acidic residues" evidence="2">
    <location>
        <begin position="1536"/>
        <end position="1548"/>
    </location>
</feature>
<feature type="compositionally biased region" description="Low complexity" evidence="2">
    <location>
        <begin position="2844"/>
        <end position="2859"/>
    </location>
</feature>
<feature type="compositionally biased region" description="Low complexity" evidence="2">
    <location>
        <begin position="1279"/>
        <end position="1290"/>
    </location>
</feature>
<dbReference type="SUPFAM" id="SSF49562">
    <property type="entry name" value="C2 domain (Calcium/lipid-binding domain, CaLB)"/>
    <property type="match status" value="1"/>
</dbReference>
<dbReference type="Pfam" id="PF00595">
    <property type="entry name" value="PDZ"/>
    <property type="match status" value="1"/>
</dbReference>
<feature type="compositionally biased region" description="Low complexity" evidence="2">
    <location>
        <begin position="1064"/>
        <end position="1083"/>
    </location>
</feature>
<dbReference type="PRINTS" id="PR00360">
    <property type="entry name" value="C2DOMAIN"/>
</dbReference>
<feature type="compositionally biased region" description="Basic and acidic residues" evidence="2">
    <location>
        <begin position="2819"/>
        <end position="2833"/>
    </location>
</feature>
<feature type="region of interest" description="Disordered" evidence="2">
    <location>
        <begin position="2726"/>
        <end position="3083"/>
    </location>
</feature>
<feature type="region of interest" description="Disordered" evidence="2">
    <location>
        <begin position="424"/>
        <end position="677"/>
    </location>
</feature>
<feature type="compositionally biased region" description="Acidic residues" evidence="2">
    <location>
        <begin position="976"/>
        <end position="988"/>
    </location>
</feature>
<feature type="compositionally biased region" description="Basic and acidic residues" evidence="2">
    <location>
        <begin position="2033"/>
        <end position="2043"/>
    </location>
</feature>
<evidence type="ECO:0000256" key="1">
    <source>
        <dbReference type="SAM" id="Coils"/>
    </source>
</evidence>
<feature type="region of interest" description="Disordered" evidence="2">
    <location>
        <begin position="2185"/>
        <end position="2267"/>
    </location>
</feature>
<dbReference type="Gene3D" id="2.30.42.10">
    <property type="match status" value="1"/>
</dbReference>
<dbReference type="PROSITE" id="PS50004">
    <property type="entry name" value="C2"/>
    <property type="match status" value="1"/>
</dbReference>
<feature type="compositionally biased region" description="Basic and acidic residues" evidence="2">
    <location>
        <begin position="1562"/>
        <end position="1575"/>
    </location>
</feature>
<feature type="compositionally biased region" description="Basic and acidic residues" evidence="2">
    <location>
        <begin position="2789"/>
        <end position="2798"/>
    </location>
</feature>
<dbReference type="CDD" id="cd04031">
    <property type="entry name" value="C2A_RIM1alpha"/>
    <property type="match status" value="1"/>
</dbReference>
<feature type="compositionally biased region" description="Low complexity" evidence="2">
    <location>
        <begin position="1934"/>
        <end position="1946"/>
    </location>
</feature>
<feature type="compositionally biased region" description="Polar residues" evidence="2">
    <location>
        <begin position="2094"/>
        <end position="2107"/>
    </location>
</feature>
<feature type="compositionally biased region" description="Basic residues" evidence="2">
    <location>
        <begin position="2757"/>
        <end position="2777"/>
    </location>
</feature>
<feature type="compositionally biased region" description="Low complexity" evidence="2">
    <location>
        <begin position="2968"/>
        <end position="2994"/>
    </location>
</feature>
<feature type="compositionally biased region" description="Polar residues" evidence="2">
    <location>
        <begin position="3284"/>
        <end position="3305"/>
    </location>
</feature>
<dbReference type="PANTHER" id="PTHR14113">
    <property type="entry name" value="PICCOLO/BASSOON"/>
    <property type="match status" value="1"/>
</dbReference>
<feature type="compositionally biased region" description="Basic and acidic residues" evidence="2">
    <location>
        <begin position="1668"/>
        <end position="1685"/>
    </location>
</feature>
<feature type="region of interest" description="Disordered" evidence="2">
    <location>
        <begin position="1809"/>
        <end position="1832"/>
    </location>
</feature>
<feature type="region of interest" description="Disordered" evidence="2">
    <location>
        <begin position="22"/>
        <end position="56"/>
    </location>
</feature>
<feature type="compositionally biased region" description="Basic residues" evidence="2">
    <location>
        <begin position="456"/>
        <end position="472"/>
    </location>
</feature>
<feature type="compositionally biased region" description="Basic and acidic residues" evidence="2">
    <location>
        <begin position="1226"/>
        <end position="1238"/>
    </location>
</feature>
<dbReference type="GO" id="GO:0048788">
    <property type="term" value="C:cytoskeleton of presynaptic active zone"/>
    <property type="evidence" value="ECO:0007669"/>
    <property type="project" value="TreeGrafter"/>
</dbReference>
<feature type="compositionally biased region" description="Basic and acidic residues" evidence="2">
    <location>
        <begin position="875"/>
        <end position="890"/>
    </location>
</feature>
<dbReference type="Pfam" id="PF00168">
    <property type="entry name" value="C2"/>
    <property type="match status" value="1"/>
</dbReference>
<feature type="compositionally biased region" description="Polar residues" evidence="2">
    <location>
        <begin position="2949"/>
        <end position="2967"/>
    </location>
</feature>
<evidence type="ECO:0000313" key="5">
    <source>
        <dbReference type="EMBL" id="KAK3733853.1"/>
    </source>
</evidence>
<dbReference type="InterPro" id="IPR001478">
    <property type="entry name" value="PDZ"/>
</dbReference>
<dbReference type="GO" id="GO:0035418">
    <property type="term" value="P:protein localization to synapse"/>
    <property type="evidence" value="ECO:0007669"/>
    <property type="project" value="TreeGrafter"/>
</dbReference>
<dbReference type="SUPFAM" id="SSF50156">
    <property type="entry name" value="PDZ domain-like"/>
    <property type="match status" value="1"/>
</dbReference>
<gene>
    <name evidence="5" type="ORF">RRG08_031793</name>
</gene>
<feature type="region of interest" description="Disordered" evidence="2">
    <location>
        <begin position="2615"/>
        <end position="2708"/>
    </location>
</feature>
<feature type="compositionally biased region" description="Polar residues" evidence="2">
    <location>
        <begin position="2731"/>
        <end position="2740"/>
    </location>
</feature>
<dbReference type="SUPFAM" id="SSF57903">
    <property type="entry name" value="FYVE/PHD zinc finger"/>
    <property type="match status" value="1"/>
</dbReference>
<dbReference type="GO" id="GO:0098882">
    <property type="term" value="F:structural constituent of presynaptic active zone"/>
    <property type="evidence" value="ECO:0007669"/>
    <property type="project" value="TreeGrafter"/>
</dbReference>
<feature type="coiled-coil region" evidence="1">
    <location>
        <begin position="1853"/>
        <end position="1887"/>
    </location>
</feature>
<keyword evidence="1" id="KW-0175">Coiled coil</keyword>
<dbReference type="Proteomes" id="UP001283361">
    <property type="component" value="Unassembled WGS sequence"/>
</dbReference>
<feature type="region of interest" description="Disordered" evidence="2">
    <location>
        <begin position="1917"/>
        <end position="1972"/>
    </location>
</feature>
<feature type="compositionally biased region" description="Basic residues" evidence="2">
    <location>
        <begin position="2922"/>
        <end position="2934"/>
    </location>
</feature>
<feature type="region of interest" description="Disordered" evidence="2">
    <location>
        <begin position="3231"/>
        <end position="3330"/>
    </location>
</feature>
<dbReference type="InterPro" id="IPR035892">
    <property type="entry name" value="C2_domain_sf"/>
</dbReference>
<dbReference type="InterPro" id="IPR036034">
    <property type="entry name" value="PDZ_sf"/>
</dbReference>
<accession>A0AAE0Y760</accession>
<dbReference type="GO" id="GO:0098982">
    <property type="term" value="C:GABA-ergic synapse"/>
    <property type="evidence" value="ECO:0007669"/>
    <property type="project" value="TreeGrafter"/>
</dbReference>
<dbReference type="InterPro" id="IPR011011">
    <property type="entry name" value="Znf_FYVE_PHD"/>
</dbReference>
<feature type="region of interest" description="Disordered" evidence="2">
    <location>
        <begin position="1470"/>
        <end position="1786"/>
    </location>
</feature>
<feature type="compositionally biased region" description="Basic and acidic residues" evidence="2">
    <location>
        <begin position="2616"/>
        <end position="2633"/>
    </location>
</feature>
<feature type="compositionally biased region" description="Low complexity" evidence="2">
    <location>
        <begin position="532"/>
        <end position="547"/>
    </location>
</feature>
<feature type="compositionally biased region" description="Polar residues" evidence="2">
    <location>
        <begin position="2639"/>
        <end position="2663"/>
    </location>
</feature>
<feature type="compositionally biased region" description="Low complexity" evidence="2">
    <location>
        <begin position="2778"/>
        <end position="2787"/>
    </location>
</feature>
<dbReference type="CDD" id="cd15751">
    <property type="entry name" value="FYVE_BSN_PCLO"/>
    <property type="match status" value="1"/>
</dbReference>
<feature type="domain" description="C2" evidence="3">
    <location>
        <begin position="3097"/>
        <end position="3219"/>
    </location>
</feature>
<feature type="compositionally biased region" description="Low complexity" evidence="2">
    <location>
        <begin position="2908"/>
        <end position="2921"/>
    </location>
</feature>
<evidence type="ECO:0000259" key="3">
    <source>
        <dbReference type="PROSITE" id="PS50004"/>
    </source>
</evidence>
<feature type="compositionally biased region" description="Basic and acidic residues" evidence="2">
    <location>
        <begin position="3267"/>
        <end position="3277"/>
    </location>
</feature>